<gene>
    <name evidence="1" type="ORF">MC7420_2731</name>
</gene>
<evidence type="ECO:0000313" key="2">
    <source>
        <dbReference type="Proteomes" id="UP000003835"/>
    </source>
</evidence>
<accession>B4W3P6</accession>
<organism evidence="1 2">
    <name type="scientific">Coleofasciculus chthonoplastes PCC 7420</name>
    <dbReference type="NCBI Taxonomy" id="118168"/>
    <lineage>
        <taxon>Bacteria</taxon>
        <taxon>Bacillati</taxon>
        <taxon>Cyanobacteriota</taxon>
        <taxon>Cyanophyceae</taxon>
        <taxon>Coleofasciculales</taxon>
        <taxon>Coleofasciculaceae</taxon>
        <taxon>Coleofasciculus</taxon>
    </lineage>
</organism>
<evidence type="ECO:0000313" key="1">
    <source>
        <dbReference type="EMBL" id="EDX71170.1"/>
    </source>
</evidence>
<name>B4W3P6_9CYAN</name>
<dbReference type="AlphaFoldDB" id="B4W3P6"/>
<dbReference type="HOGENOM" id="CLU_3097670_0_0_3"/>
<dbReference type="EMBL" id="DS989875">
    <property type="protein sequence ID" value="EDX71170.1"/>
    <property type="molecule type" value="Genomic_DNA"/>
</dbReference>
<reference evidence="1 2" key="1">
    <citation type="submission" date="2008-07" db="EMBL/GenBank/DDBJ databases">
        <authorList>
            <person name="Tandeau de Marsac N."/>
            <person name="Ferriera S."/>
            <person name="Johnson J."/>
            <person name="Kravitz S."/>
            <person name="Beeson K."/>
            <person name="Sutton G."/>
            <person name="Rogers Y.-H."/>
            <person name="Friedman R."/>
            <person name="Frazier M."/>
            <person name="Venter J.C."/>
        </authorList>
    </citation>
    <scope>NUCLEOTIDE SEQUENCE [LARGE SCALE GENOMIC DNA]</scope>
    <source>
        <strain evidence="1 2">PCC 7420</strain>
    </source>
</reference>
<proteinExistence type="predicted"/>
<protein>
    <submittedName>
        <fullName evidence="1">Uncharacterized protein</fullName>
    </submittedName>
</protein>
<keyword evidence="2" id="KW-1185">Reference proteome</keyword>
<dbReference type="STRING" id="118168.MC7420_2731"/>
<dbReference type="Proteomes" id="UP000003835">
    <property type="component" value="Unassembled WGS sequence"/>
</dbReference>
<sequence>MKNKLTFICPDGNERIFSLHVRMTPGAWRLHFSVDLEPGKIIIGYIGSKIL</sequence>